<comment type="caution">
    <text evidence="11">The sequence shown here is derived from an EMBL/GenBank/DDBJ whole genome shotgun (WGS) entry which is preliminary data.</text>
</comment>
<evidence type="ECO:0000259" key="6">
    <source>
        <dbReference type="Pfam" id="PF25060"/>
    </source>
</evidence>
<evidence type="ECO:0008006" key="13">
    <source>
        <dbReference type="Google" id="ProtNLM"/>
    </source>
</evidence>
<feature type="domain" description="Tetratricopeptide repeat protein 21A/21B fifth ARM repeats" evidence="9">
    <location>
        <begin position="1015"/>
        <end position="1131"/>
    </location>
</feature>
<dbReference type="InterPro" id="IPR040364">
    <property type="entry name" value="TTC21A/TTC21B"/>
</dbReference>
<feature type="repeat" description="TPR" evidence="4">
    <location>
        <begin position="947"/>
        <end position="980"/>
    </location>
</feature>
<keyword evidence="3 4" id="KW-0802">TPR repeat</keyword>
<evidence type="ECO:0000256" key="5">
    <source>
        <dbReference type="SAM" id="MobiDB-lite"/>
    </source>
</evidence>
<dbReference type="Proteomes" id="UP001190700">
    <property type="component" value="Unassembled WGS sequence"/>
</dbReference>
<organism evidence="11 12">
    <name type="scientific">Cymbomonas tetramitiformis</name>
    <dbReference type="NCBI Taxonomy" id="36881"/>
    <lineage>
        <taxon>Eukaryota</taxon>
        <taxon>Viridiplantae</taxon>
        <taxon>Chlorophyta</taxon>
        <taxon>Pyramimonadophyceae</taxon>
        <taxon>Pyramimonadales</taxon>
        <taxon>Pyramimonadaceae</taxon>
        <taxon>Cymbomonas</taxon>
    </lineage>
</organism>
<evidence type="ECO:0000313" key="12">
    <source>
        <dbReference type="Proteomes" id="UP001190700"/>
    </source>
</evidence>
<evidence type="ECO:0000259" key="7">
    <source>
        <dbReference type="Pfam" id="PF25062"/>
    </source>
</evidence>
<dbReference type="FunFam" id="1.25.40.10:FF:000197">
    <property type="entry name" value="Tetratricopeptide repeat domain 21B"/>
    <property type="match status" value="1"/>
</dbReference>
<feature type="compositionally biased region" description="Low complexity" evidence="5">
    <location>
        <begin position="647"/>
        <end position="662"/>
    </location>
</feature>
<proteinExistence type="inferred from homology"/>
<feature type="repeat" description="TPR" evidence="4">
    <location>
        <begin position="784"/>
        <end position="817"/>
    </location>
</feature>
<dbReference type="SUPFAM" id="SSF48452">
    <property type="entry name" value="TPR-like"/>
    <property type="match status" value="4"/>
</dbReference>
<dbReference type="Pfam" id="PF25064">
    <property type="entry name" value="ARM_TT21_5th"/>
    <property type="match status" value="1"/>
</dbReference>
<dbReference type="InterPro" id="IPR056836">
    <property type="entry name" value="ARM_TT21_4th"/>
</dbReference>
<dbReference type="GO" id="GO:0035721">
    <property type="term" value="P:intraciliary retrograde transport"/>
    <property type="evidence" value="ECO:0007669"/>
    <property type="project" value="TreeGrafter"/>
</dbReference>
<feature type="domain" description="Tetratricopeptide repeat protein 21A/21B N-terminal ARM repeat" evidence="7">
    <location>
        <begin position="7"/>
        <end position="212"/>
    </location>
</feature>
<evidence type="ECO:0000256" key="3">
    <source>
        <dbReference type="ARBA" id="ARBA00022803"/>
    </source>
</evidence>
<evidence type="ECO:0000256" key="4">
    <source>
        <dbReference type="PROSITE-ProRule" id="PRU00339"/>
    </source>
</evidence>
<dbReference type="InterPro" id="IPR056835">
    <property type="entry name" value="ARM_TT21_5th"/>
</dbReference>
<name>A0AAE0GYK9_9CHLO</name>
<dbReference type="Pfam" id="PF25063">
    <property type="entry name" value="ARM_TT21_C"/>
    <property type="match status" value="1"/>
</dbReference>
<dbReference type="InterPro" id="IPR056834">
    <property type="entry name" value="ARM_TT21_C"/>
</dbReference>
<evidence type="ECO:0000259" key="9">
    <source>
        <dbReference type="Pfam" id="PF25064"/>
    </source>
</evidence>
<feature type="domain" description="Tetratricopeptide repeat protein 21A/21B fourth ARM" evidence="10">
    <location>
        <begin position="820"/>
        <end position="974"/>
    </location>
</feature>
<reference evidence="11 12" key="1">
    <citation type="journal article" date="2015" name="Genome Biol. Evol.">
        <title>Comparative Genomics of a Bacterivorous Green Alga Reveals Evolutionary Causalities and Consequences of Phago-Mixotrophic Mode of Nutrition.</title>
        <authorList>
            <person name="Burns J.A."/>
            <person name="Paasch A."/>
            <person name="Narechania A."/>
            <person name="Kim E."/>
        </authorList>
    </citation>
    <scope>NUCLEOTIDE SEQUENCE [LARGE SCALE GENOMIC DNA]</scope>
    <source>
        <strain evidence="11 12">PLY_AMNH</strain>
    </source>
</reference>
<dbReference type="Gene3D" id="1.25.40.10">
    <property type="entry name" value="Tetratricopeptide repeat domain"/>
    <property type="match status" value="6"/>
</dbReference>
<evidence type="ECO:0000313" key="11">
    <source>
        <dbReference type="EMBL" id="KAK3286734.1"/>
    </source>
</evidence>
<dbReference type="InterPro" id="IPR019734">
    <property type="entry name" value="TPR_rpt"/>
</dbReference>
<keyword evidence="12" id="KW-1185">Reference proteome</keyword>
<dbReference type="FunFam" id="1.25.40.10:FF:000377">
    <property type="entry name" value="Tetratricopeptide repeat domain 21B"/>
    <property type="match status" value="1"/>
</dbReference>
<dbReference type="InterPro" id="IPR056832">
    <property type="entry name" value="ARM_TT21_2nd"/>
</dbReference>
<evidence type="ECO:0000259" key="8">
    <source>
        <dbReference type="Pfam" id="PF25063"/>
    </source>
</evidence>
<evidence type="ECO:0000256" key="2">
    <source>
        <dbReference type="ARBA" id="ARBA00022737"/>
    </source>
</evidence>
<dbReference type="InterPro" id="IPR011990">
    <property type="entry name" value="TPR-like_helical_dom_sf"/>
</dbReference>
<feature type="repeat" description="TPR" evidence="4">
    <location>
        <begin position="1015"/>
        <end position="1048"/>
    </location>
</feature>
<dbReference type="InterPro" id="IPR056833">
    <property type="entry name" value="ARM_TT21_N"/>
</dbReference>
<dbReference type="GO" id="GO:0030991">
    <property type="term" value="C:intraciliary transport particle A"/>
    <property type="evidence" value="ECO:0007669"/>
    <property type="project" value="TreeGrafter"/>
</dbReference>
<dbReference type="Pfam" id="PF25068">
    <property type="entry name" value="ARM_TT21_4th"/>
    <property type="match status" value="1"/>
</dbReference>
<dbReference type="Pfam" id="PF25058">
    <property type="entry name" value="ARM_TT21"/>
    <property type="match status" value="1"/>
</dbReference>
<sequence length="1368" mass="155032">MEVQALVNYYARAGYPRHIQTVCGEVLKKRPNDPVFLFWRSYGLIRENSFSEALRELESLQGKREVEVATIAAMIYAHKQCKIVDEEAISDLEQRLEAKEMDAQERTLVQAATFYWLQGGYICLEKAKDMVDKVLTVQPNYPQAQCLKGWIEIALEDCDEDSVGGVDRANVIFDQVLEQTASDGQKELEALLGKALCLERKDQHSASLEIQSGLVGSAGVSRRPRGVSCGASRIVRLSTALGGKAEASMVSLWLAQVIVLYSWFIPALTEKARLLVIMSDWEQALETAQRILGQDPQNVEALRLTVLFLLARESRYSLAAKRIGDLHECIDRHEPKNAQLYYLVSRVFARLAGRNTAVMQATIALVDRARKLEPEHCEYVVEYGYQQSLLGEYSSAIQTYRLATQLDELNLNSLYGTIHCQLMDNQLDDAAQQLEFLNEISVSVDRSTDLVFLSAMLSWQKHQDQEGSCQLLDEALEVHKKNLKGKRLSYDYFVELNPELLLDIARMYLQHCGSEPRQSTEPVSPYIQKTVKVLELVGRSVPGLLDAQLMLARTRYYAADMEGAMRGVTQCLRLEPTFAEAHILMSQVYLHEGKHRMAAQSLEQAMSHNFAVRESPAYHIVRAKVLLSTGELEEALRVLDSAMSIPGVKHPPGKGPAAPAPAKTKKPKKAVEVGMNERVSIYLLLAEVHSKLGHVPEATKVIQDALNEFVGTPEEVRVTIANCELALNRGDVEGALSMLRAIPRDSPHFLRAKMAMADIYLRYRNDKSMYGNCYLELVEKYPDVQTYCMLGEAFMQIQEPERAVTAFESALERNPQDSALASKIGRALVMTHDYQKAVDYYETACRNDPTQVHMQHDLAELYFRLKSYENASRVLNASLERGKDLDDVHNMMLDVKALLLLAKVHSGSGHSSAYFETQMRARTQQTVLLSKLRGDPESMRQQKVLAADICFALAQEYDKQRNFEKALSFYNEALKHNDTHTKSMLALAKLYLSRGETDQCQQLCVTLLRADPDNEEASMMLAELMFRKEHYETAIYHFQQLLERKPGHYVALAQLVHLLRRAGRLNEVPRYLRMAEKASPRATMDAGLHFCRGLHGRYSNNPHEALKHLNMGRKDGEWGAQAIYNMVEIYLNPDNETVWDEALSDGRPMDNAEAVKAAEKLLKEVRIHPKPQKHFILEAYALMATKHKPDIEQAMNKLLDLANSDSNSVPVLLAMATAFTMLKQTPKARNQLKRVAKMQYNAEEADDFERSWLLLADIHIQGGKYDLAQEMCKKCLKYNKSCAKAWEGMGQIMEREQSYRDASDHYEMAWKFENEASPTVGYRLAFNYLKAKRYVEAIDVCHKVLAAFPNYPKIRKDILEKARASIRP</sequence>
<accession>A0AAE0GYK9</accession>
<feature type="domain" description="Tetratricopeptide repeat protein 21A/21B second ARM" evidence="6">
    <location>
        <begin position="322"/>
        <end position="593"/>
    </location>
</feature>
<comment type="similarity">
    <text evidence="1">Belongs to the TTC21 family.</text>
</comment>
<feature type="region of interest" description="Disordered" evidence="5">
    <location>
        <begin position="647"/>
        <end position="670"/>
    </location>
</feature>
<dbReference type="PANTHER" id="PTHR14699">
    <property type="entry name" value="STI2 PROTEIN-RELATED"/>
    <property type="match status" value="1"/>
</dbReference>
<feature type="domain" description="Tetratricopeptide repeat protein 21A/21B C-terminal ARM" evidence="8">
    <location>
        <begin position="1157"/>
        <end position="1363"/>
    </location>
</feature>
<feature type="repeat" description="TPR" evidence="4">
    <location>
        <begin position="818"/>
        <end position="851"/>
    </location>
</feature>
<dbReference type="Pfam" id="PF25062">
    <property type="entry name" value="ARM_TT21_N"/>
    <property type="match status" value="1"/>
</dbReference>
<protein>
    <recommendedName>
        <fullName evidence="13">Tetratricopeptide repeat protein 21B</fullName>
    </recommendedName>
</protein>
<gene>
    <name evidence="11" type="ORF">CYMTET_5729</name>
</gene>
<dbReference type="EMBL" id="LGRX02001162">
    <property type="protein sequence ID" value="KAK3286734.1"/>
    <property type="molecule type" value="Genomic_DNA"/>
</dbReference>
<dbReference type="PROSITE" id="PS50005">
    <property type="entry name" value="TPR"/>
    <property type="match status" value="4"/>
</dbReference>
<keyword evidence="2" id="KW-0677">Repeat</keyword>
<dbReference type="SMART" id="SM00028">
    <property type="entry name" value="TPR"/>
    <property type="match status" value="16"/>
</dbReference>
<dbReference type="GO" id="GO:0061512">
    <property type="term" value="P:protein localization to cilium"/>
    <property type="evidence" value="ECO:0007669"/>
    <property type="project" value="TreeGrafter"/>
</dbReference>
<dbReference type="PANTHER" id="PTHR14699:SF0">
    <property type="entry name" value="TETRATRICOPEPTIDE REPEAT PROTEIN 21 HOMOLOG"/>
    <property type="match status" value="1"/>
</dbReference>
<evidence type="ECO:0000256" key="1">
    <source>
        <dbReference type="ARBA" id="ARBA00010935"/>
    </source>
</evidence>
<evidence type="ECO:0000259" key="10">
    <source>
        <dbReference type="Pfam" id="PF25068"/>
    </source>
</evidence>
<dbReference type="GO" id="GO:0005929">
    <property type="term" value="C:cilium"/>
    <property type="evidence" value="ECO:0007669"/>
    <property type="project" value="GOC"/>
</dbReference>
<dbReference type="Pfam" id="PF25060">
    <property type="entry name" value="ARM_TT21_2nd"/>
    <property type="match status" value="1"/>
</dbReference>
<dbReference type="Pfam" id="PF13181">
    <property type="entry name" value="TPR_8"/>
    <property type="match status" value="1"/>
</dbReference>